<dbReference type="InterPro" id="IPR000182">
    <property type="entry name" value="GNAT_dom"/>
</dbReference>
<name>A0ABQ3KB68_9DEIO</name>
<dbReference type="Gene3D" id="3.40.630.30">
    <property type="match status" value="1"/>
</dbReference>
<evidence type="ECO:0000313" key="2">
    <source>
        <dbReference type="EMBL" id="GHG10340.1"/>
    </source>
</evidence>
<organism evidence="2 3">
    <name type="scientific">Deinococcus piscis</name>
    <dbReference type="NCBI Taxonomy" id="394230"/>
    <lineage>
        <taxon>Bacteria</taxon>
        <taxon>Thermotogati</taxon>
        <taxon>Deinococcota</taxon>
        <taxon>Deinococci</taxon>
        <taxon>Deinococcales</taxon>
        <taxon>Deinococcaceae</taxon>
        <taxon>Deinococcus</taxon>
    </lineage>
</organism>
<proteinExistence type="predicted"/>
<evidence type="ECO:0000313" key="3">
    <source>
        <dbReference type="Proteomes" id="UP000632154"/>
    </source>
</evidence>
<dbReference type="PROSITE" id="PS51186">
    <property type="entry name" value="GNAT"/>
    <property type="match status" value="1"/>
</dbReference>
<dbReference type="SUPFAM" id="SSF55729">
    <property type="entry name" value="Acyl-CoA N-acyltransferases (Nat)"/>
    <property type="match status" value="1"/>
</dbReference>
<dbReference type="Proteomes" id="UP000632154">
    <property type="component" value="Unassembled WGS sequence"/>
</dbReference>
<protein>
    <recommendedName>
        <fullName evidence="1">N-acetyltransferase domain-containing protein</fullName>
    </recommendedName>
</protein>
<comment type="caution">
    <text evidence="2">The sequence shown here is derived from an EMBL/GenBank/DDBJ whole genome shotgun (WGS) entry which is preliminary data.</text>
</comment>
<sequence>MSQTTIHTTALSLGPGQPPLSAVLREEVAQFLFTHLEEYGDDLPDIQACLDYAAERGGAVFTAREEGRLLGASITNRTGMSGFIPENILVYIAVHGDSRGKGVGKGLMEAITGHLSGSIALHVEPHNPARALYERYGFTNKYLEMRLTR</sequence>
<dbReference type="CDD" id="cd04301">
    <property type="entry name" value="NAT_SF"/>
    <property type="match status" value="1"/>
</dbReference>
<dbReference type="RefSeq" id="WP_189643938.1">
    <property type="nucleotide sequence ID" value="NZ_BNAL01000041.1"/>
</dbReference>
<keyword evidence="3" id="KW-1185">Reference proteome</keyword>
<evidence type="ECO:0000259" key="1">
    <source>
        <dbReference type="PROSITE" id="PS51186"/>
    </source>
</evidence>
<dbReference type="InterPro" id="IPR016181">
    <property type="entry name" value="Acyl_CoA_acyltransferase"/>
</dbReference>
<dbReference type="Pfam" id="PF13508">
    <property type="entry name" value="Acetyltransf_7"/>
    <property type="match status" value="1"/>
</dbReference>
<feature type="domain" description="N-acetyltransferase" evidence="1">
    <location>
        <begin position="18"/>
        <end position="149"/>
    </location>
</feature>
<dbReference type="EMBL" id="BNAL01000041">
    <property type="protein sequence ID" value="GHG10340.1"/>
    <property type="molecule type" value="Genomic_DNA"/>
</dbReference>
<gene>
    <name evidence="2" type="ORF">GCM10017783_23480</name>
</gene>
<accession>A0ABQ3KB68</accession>
<reference evidence="3" key="1">
    <citation type="journal article" date="2019" name="Int. J. Syst. Evol. Microbiol.">
        <title>The Global Catalogue of Microorganisms (GCM) 10K type strain sequencing project: providing services to taxonomists for standard genome sequencing and annotation.</title>
        <authorList>
            <consortium name="The Broad Institute Genomics Platform"/>
            <consortium name="The Broad Institute Genome Sequencing Center for Infectious Disease"/>
            <person name="Wu L."/>
            <person name="Ma J."/>
        </authorList>
    </citation>
    <scope>NUCLEOTIDE SEQUENCE [LARGE SCALE GENOMIC DNA]</scope>
    <source>
        <strain evidence="3">CGMCC 1.18439</strain>
    </source>
</reference>